<proteinExistence type="predicted"/>
<protein>
    <submittedName>
        <fullName evidence="1">Uncharacterized protein</fullName>
    </submittedName>
</protein>
<sequence length="227" mass="26320">MSNKQREEGTIQLNQTGFRALAKQLRALYNAHVEYHYACAVALHALVQGQSKRDRAANRFVDLCTERRIGDILCYRVPGVPQPRDTALDLKNLLRISSELYRGKNAALCKPRKATFKTLTSRDWSFTLHMDEWSLHVDPEQRTLTWHIEENNHSVDEARSHPLVKAVLTLLNQHKWGRGETGIFYYTDEHYKEVLDGDESVCTGLYGQAQKNYEAQFSRPNKRRRYA</sequence>
<dbReference type="OrthoDB" id="4916660at2"/>
<dbReference type="EMBL" id="FQXG01000003">
    <property type="protein sequence ID" value="SHH59459.1"/>
    <property type="molecule type" value="Genomic_DNA"/>
</dbReference>
<gene>
    <name evidence="1" type="ORF">SAMN02745129_2459</name>
</gene>
<accession>A0A1M5U936</accession>
<organism evidence="1 2">
    <name type="scientific">Ferrimonas marina</name>
    <dbReference type="NCBI Taxonomy" id="299255"/>
    <lineage>
        <taxon>Bacteria</taxon>
        <taxon>Pseudomonadati</taxon>
        <taxon>Pseudomonadota</taxon>
        <taxon>Gammaproteobacteria</taxon>
        <taxon>Alteromonadales</taxon>
        <taxon>Ferrimonadaceae</taxon>
        <taxon>Ferrimonas</taxon>
    </lineage>
</organism>
<evidence type="ECO:0000313" key="2">
    <source>
        <dbReference type="Proteomes" id="UP000184268"/>
    </source>
</evidence>
<dbReference type="Proteomes" id="UP000184268">
    <property type="component" value="Unassembled WGS sequence"/>
</dbReference>
<name>A0A1M5U936_9GAMM</name>
<dbReference type="STRING" id="299255.SAMN02745129_2459"/>
<keyword evidence="2" id="KW-1185">Reference proteome</keyword>
<dbReference type="RefSeq" id="WP_067655463.1">
    <property type="nucleotide sequence ID" value="NZ_FQXG01000003.1"/>
</dbReference>
<evidence type="ECO:0000313" key="1">
    <source>
        <dbReference type="EMBL" id="SHH59459.1"/>
    </source>
</evidence>
<reference evidence="2" key="1">
    <citation type="submission" date="2016-11" db="EMBL/GenBank/DDBJ databases">
        <authorList>
            <person name="Varghese N."/>
            <person name="Submissions S."/>
        </authorList>
    </citation>
    <scope>NUCLEOTIDE SEQUENCE [LARGE SCALE GENOMIC DNA]</scope>
    <source>
        <strain evidence="2">DSM 16917</strain>
    </source>
</reference>
<dbReference type="AlphaFoldDB" id="A0A1M5U936"/>